<evidence type="ECO:0000313" key="9">
    <source>
        <dbReference type="EMBL" id="PKG25528.1"/>
    </source>
</evidence>
<gene>
    <name evidence="9" type="ORF">CWS01_01400</name>
</gene>
<feature type="domain" description="PTS EIIA type-2" evidence="6">
    <location>
        <begin position="494"/>
        <end position="636"/>
    </location>
</feature>
<dbReference type="InterPro" id="IPR007737">
    <property type="entry name" value="Mga_HTH"/>
</dbReference>
<dbReference type="Pfam" id="PF00874">
    <property type="entry name" value="PRD"/>
    <property type="match status" value="2"/>
</dbReference>
<dbReference type="Gene3D" id="1.10.1790.10">
    <property type="entry name" value="PRD domain"/>
    <property type="match status" value="2"/>
</dbReference>
<dbReference type="PANTHER" id="PTHR30185">
    <property type="entry name" value="CRYPTIC BETA-GLUCOSIDE BGL OPERON ANTITERMINATOR"/>
    <property type="match status" value="1"/>
</dbReference>
<reference evidence="9 10" key="1">
    <citation type="journal article" date="2003" name="Int. J. Syst. Evol. Microbiol.">
        <title>Bacillus nealsonii sp. nov., isolated from a spacecraft-assembly facility, whose spores are gamma-radiation resistant.</title>
        <authorList>
            <person name="Venkateswaran K."/>
            <person name="Kempf M."/>
            <person name="Chen F."/>
            <person name="Satomi M."/>
            <person name="Nicholson W."/>
            <person name="Kern R."/>
        </authorList>
    </citation>
    <scope>NUCLEOTIDE SEQUENCE [LARGE SCALE GENOMIC DNA]</scope>
    <source>
        <strain evidence="9 10">FO-92</strain>
    </source>
</reference>
<dbReference type="SUPFAM" id="SSF52794">
    <property type="entry name" value="PTS system IIB component-like"/>
    <property type="match status" value="1"/>
</dbReference>
<dbReference type="SUPFAM" id="SSF55804">
    <property type="entry name" value="Phoshotransferase/anion transport protein"/>
    <property type="match status" value="1"/>
</dbReference>
<dbReference type="Gene3D" id="3.40.50.2300">
    <property type="match status" value="1"/>
</dbReference>
<name>A0A2N0Z7P0_9BACI</name>
<dbReference type="RefSeq" id="WP_101175252.1">
    <property type="nucleotide sequence ID" value="NZ_PISE01000003.1"/>
</dbReference>
<dbReference type="AlphaFoldDB" id="A0A2N0Z7P0"/>
<keyword evidence="3" id="KW-0805">Transcription regulation</keyword>
<dbReference type="Proteomes" id="UP000233375">
    <property type="component" value="Unassembled WGS sequence"/>
</dbReference>
<dbReference type="Pfam" id="PF00359">
    <property type="entry name" value="PTS_EIIA_2"/>
    <property type="match status" value="1"/>
</dbReference>
<evidence type="ECO:0000259" key="6">
    <source>
        <dbReference type="PROSITE" id="PS51094"/>
    </source>
</evidence>
<proteinExistence type="predicted"/>
<organism evidence="9 10">
    <name type="scientific">Niallia nealsonii</name>
    <dbReference type="NCBI Taxonomy" id="115979"/>
    <lineage>
        <taxon>Bacteria</taxon>
        <taxon>Bacillati</taxon>
        <taxon>Bacillota</taxon>
        <taxon>Bacilli</taxon>
        <taxon>Bacillales</taxon>
        <taxon>Bacillaceae</taxon>
        <taxon>Niallia</taxon>
    </lineage>
</organism>
<evidence type="ECO:0000256" key="1">
    <source>
        <dbReference type="ARBA" id="ARBA00022679"/>
    </source>
</evidence>
<dbReference type="InterPro" id="IPR016152">
    <property type="entry name" value="PTrfase/Anion_transptr"/>
</dbReference>
<evidence type="ECO:0000259" key="7">
    <source>
        <dbReference type="PROSITE" id="PS51099"/>
    </source>
</evidence>
<keyword evidence="10" id="KW-1185">Reference proteome</keyword>
<feature type="domain" description="PRD" evidence="8">
    <location>
        <begin position="169"/>
        <end position="275"/>
    </location>
</feature>
<dbReference type="InterPro" id="IPR036095">
    <property type="entry name" value="PTS_EIIB-like_sf"/>
</dbReference>
<feature type="domain" description="PRD" evidence="8">
    <location>
        <begin position="277"/>
        <end position="387"/>
    </location>
</feature>
<keyword evidence="4" id="KW-0010">Activator</keyword>
<sequence length="639" mass="74116">MSDINNDLRIVQIIDLARKKSYISLDYMAESIGVSTRTIRNYIKQLNTDWNSTAELVNERGKGFHLIINDQQLFDDYLEELNKEKILQDSPQKRLASIIDCLLNNETITLDEIALRLNIGRTTLVNELKKATVSLESYSLSILGKQNEGMHLTGNELSLRFFILDNVFDYLYGDYPLDEDIKEELTNVIDQYDLEFTTQSRLMQSITIMLDRLLKGHSIVQIEDKYQALLESNDFQIATELAKVIEKGLPINIPIQEVLFITLPIVGRRTPTNNRTMADIKITEEINNLLERIIEQLGFRKEIIHEKEEFFKDLQYHITFMLNRLMFNIRLRNPLLDDVKQKYPLAYKMAEVAGKVIKEEYGLAVSEDELGYLAFYFSVYIAQNEVQVRKLKKVAVICGTGRGTSKLISIQLQRVLQQNTEIDLFSDKEVTKDLLRVYDIVFSTVKLSFETDAPLIMINEIFDESTISREIEKVTYLQKFKLRDIGNSNSILKLLTNKDKVFILDNKQTYHKNVEMMINQLTKLNFLDAGFKERLIKREEKGSMIFDKYIALPHTVNYQSNKLEIALGIFPKKIQESGKEIKLIFLLGIPNQTDNDDNLIVKIYEEIIQLASNDQLVQKIAESKNYEEVSNYLEEINNK</sequence>
<comment type="caution">
    <text evidence="9">The sequence shown here is derived from an EMBL/GenBank/DDBJ whole genome shotgun (WGS) entry which is preliminary data.</text>
</comment>
<dbReference type="Gene3D" id="1.10.10.10">
    <property type="entry name" value="Winged helix-like DNA-binding domain superfamily/Winged helix DNA-binding domain"/>
    <property type="match status" value="1"/>
</dbReference>
<dbReference type="InterPro" id="IPR002178">
    <property type="entry name" value="PTS_EIIA_type-2_dom"/>
</dbReference>
<dbReference type="GO" id="GO:0006355">
    <property type="term" value="P:regulation of DNA-templated transcription"/>
    <property type="evidence" value="ECO:0007669"/>
    <property type="project" value="InterPro"/>
</dbReference>
<dbReference type="OrthoDB" id="3710983at2"/>
<keyword evidence="2" id="KW-0677">Repeat</keyword>
<evidence type="ECO:0000256" key="5">
    <source>
        <dbReference type="ARBA" id="ARBA00023163"/>
    </source>
</evidence>
<dbReference type="GO" id="GO:0008982">
    <property type="term" value="F:protein-N(PI)-phosphohistidine-sugar phosphotransferase activity"/>
    <property type="evidence" value="ECO:0007669"/>
    <property type="project" value="InterPro"/>
</dbReference>
<dbReference type="PROSITE" id="PS51094">
    <property type="entry name" value="PTS_EIIA_TYPE_2"/>
    <property type="match status" value="1"/>
</dbReference>
<dbReference type="EMBL" id="PISE01000003">
    <property type="protein sequence ID" value="PKG25528.1"/>
    <property type="molecule type" value="Genomic_DNA"/>
</dbReference>
<keyword evidence="5" id="KW-0804">Transcription</keyword>
<keyword evidence="1" id="KW-0808">Transferase</keyword>
<dbReference type="Pfam" id="PF08279">
    <property type="entry name" value="HTH_11"/>
    <property type="match status" value="1"/>
</dbReference>
<dbReference type="InterPro" id="IPR013196">
    <property type="entry name" value="HTH_11"/>
</dbReference>
<evidence type="ECO:0000256" key="4">
    <source>
        <dbReference type="ARBA" id="ARBA00023159"/>
    </source>
</evidence>
<dbReference type="InterPro" id="IPR036634">
    <property type="entry name" value="PRD_sf"/>
</dbReference>
<dbReference type="SUPFAM" id="SSF63520">
    <property type="entry name" value="PTS-regulatory domain, PRD"/>
    <property type="match status" value="2"/>
</dbReference>
<dbReference type="Pfam" id="PF05043">
    <property type="entry name" value="Mga"/>
    <property type="match status" value="1"/>
</dbReference>
<dbReference type="Gene3D" id="3.40.930.10">
    <property type="entry name" value="Mannitol-specific EII, Chain A"/>
    <property type="match status" value="1"/>
</dbReference>
<accession>A0A2N0Z7P0</accession>
<dbReference type="CDD" id="cd05568">
    <property type="entry name" value="PTS_IIB_bgl_like"/>
    <property type="match status" value="1"/>
</dbReference>
<dbReference type="PROSITE" id="PS51099">
    <property type="entry name" value="PTS_EIIB_TYPE_2"/>
    <property type="match status" value="1"/>
</dbReference>
<dbReference type="InterPro" id="IPR011608">
    <property type="entry name" value="PRD"/>
</dbReference>
<dbReference type="InterPro" id="IPR013011">
    <property type="entry name" value="PTS_EIIB_2"/>
</dbReference>
<feature type="domain" description="PTS EIIB type-2" evidence="7">
    <location>
        <begin position="392"/>
        <end position="479"/>
    </location>
</feature>
<evidence type="ECO:0000259" key="8">
    <source>
        <dbReference type="PROSITE" id="PS51372"/>
    </source>
</evidence>
<dbReference type="InterPro" id="IPR050661">
    <property type="entry name" value="BglG_antiterminators"/>
</dbReference>
<evidence type="ECO:0000313" key="10">
    <source>
        <dbReference type="Proteomes" id="UP000233375"/>
    </source>
</evidence>
<dbReference type="InterPro" id="IPR036388">
    <property type="entry name" value="WH-like_DNA-bd_sf"/>
</dbReference>
<dbReference type="PANTHER" id="PTHR30185:SF18">
    <property type="entry name" value="TRANSCRIPTIONAL REGULATOR MTLR"/>
    <property type="match status" value="1"/>
</dbReference>
<evidence type="ECO:0000256" key="3">
    <source>
        <dbReference type="ARBA" id="ARBA00023015"/>
    </source>
</evidence>
<evidence type="ECO:0000256" key="2">
    <source>
        <dbReference type="ARBA" id="ARBA00022737"/>
    </source>
</evidence>
<dbReference type="GO" id="GO:0009401">
    <property type="term" value="P:phosphoenolpyruvate-dependent sugar phosphotransferase system"/>
    <property type="evidence" value="ECO:0007669"/>
    <property type="project" value="InterPro"/>
</dbReference>
<protein>
    <submittedName>
        <fullName evidence="9">Transcriptional antiterminator BglG</fullName>
    </submittedName>
</protein>
<dbReference type="PROSITE" id="PS51372">
    <property type="entry name" value="PRD_2"/>
    <property type="match status" value="2"/>
</dbReference>